<accession>A0A422NB51</accession>
<name>A0A422NB51_TRYRA</name>
<dbReference type="GeneID" id="40330181"/>
<reference evidence="1 2" key="1">
    <citation type="journal article" date="2018" name="BMC Genomics">
        <title>Genomic comparison of Trypanosoma conorhini and Trypanosoma rangeli to Trypanosoma cruzi strains of high and low virulence.</title>
        <authorList>
            <person name="Bradwell K.R."/>
            <person name="Koparde V.N."/>
            <person name="Matveyev A.V."/>
            <person name="Serrano M.G."/>
            <person name="Alves J.M."/>
            <person name="Parikh H."/>
            <person name="Huang B."/>
            <person name="Lee V."/>
            <person name="Espinosa-Alvarez O."/>
            <person name="Ortiz P.A."/>
            <person name="Costa-Martins A.G."/>
            <person name="Teixeira M.M."/>
            <person name="Buck G.A."/>
        </authorList>
    </citation>
    <scope>NUCLEOTIDE SEQUENCE [LARGE SCALE GENOMIC DNA]</scope>
    <source>
        <strain evidence="1 2">AM80</strain>
    </source>
</reference>
<keyword evidence="2" id="KW-1185">Reference proteome</keyword>
<dbReference type="Proteomes" id="UP000283634">
    <property type="component" value="Unassembled WGS sequence"/>
</dbReference>
<evidence type="ECO:0000313" key="2">
    <source>
        <dbReference type="Proteomes" id="UP000283634"/>
    </source>
</evidence>
<dbReference type="AlphaFoldDB" id="A0A422NB51"/>
<dbReference type="RefSeq" id="XP_029237053.1">
    <property type="nucleotide sequence ID" value="XM_029383100.1"/>
</dbReference>
<evidence type="ECO:0000313" key="1">
    <source>
        <dbReference type="EMBL" id="RNF02662.1"/>
    </source>
</evidence>
<protein>
    <submittedName>
        <fullName evidence="1">Transferase</fullName>
        <ecNumber evidence="1">2.7.-.-</ecNumber>
    </submittedName>
</protein>
<dbReference type="EC" id="2.7.-.-" evidence="1"/>
<gene>
    <name evidence="1" type="ORF">TraAM80_06248</name>
</gene>
<comment type="caution">
    <text evidence="1">The sequence shown here is derived from an EMBL/GenBank/DDBJ whole genome shotgun (WGS) entry which is preliminary data.</text>
</comment>
<dbReference type="GO" id="GO:0016740">
    <property type="term" value="F:transferase activity"/>
    <property type="evidence" value="ECO:0007669"/>
    <property type="project" value="UniProtKB-KW"/>
</dbReference>
<proteinExistence type="predicted"/>
<keyword evidence="1" id="KW-0808">Transferase</keyword>
<sequence length="120" mass="13595">MYAFQSRGFSLDYLDVLSPYSLSISVMVTYSAISALKLRALLRGNGSSLTSHMLYRPRTLQHLGHHIHSLLLRHLCWTIAPVKLSRPLGKNHLRIFLCPALAKKIKIKLLDNDLLSFVIV</sequence>
<organism evidence="1 2">
    <name type="scientific">Trypanosoma rangeli</name>
    <dbReference type="NCBI Taxonomy" id="5698"/>
    <lineage>
        <taxon>Eukaryota</taxon>
        <taxon>Discoba</taxon>
        <taxon>Euglenozoa</taxon>
        <taxon>Kinetoplastea</taxon>
        <taxon>Metakinetoplastina</taxon>
        <taxon>Trypanosomatida</taxon>
        <taxon>Trypanosomatidae</taxon>
        <taxon>Trypanosoma</taxon>
        <taxon>Herpetosoma</taxon>
    </lineage>
</organism>
<dbReference type="EMBL" id="MKGL01000223">
    <property type="protein sequence ID" value="RNF02662.1"/>
    <property type="molecule type" value="Genomic_DNA"/>
</dbReference>